<evidence type="ECO:0000259" key="5">
    <source>
        <dbReference type="Pfam" id="PF04539"/>
    </source>
</evidence>
<dbReference type="GO" id="GO:0006352">
    <property type="term" value="P:DNA-templated transcription initiation"/>
    <property type="evidence" value="ECO:0007669"/>
    <property type="project" value="InterPro"/>
</dbReference>
<dbReference type="PANTHER" id="PTHR30385:SF7">
    <property type="entry name" value="RNA POLYMERASE SIGMA FACTOR FLIA"/>
    <property type="match status" value="1"/>
</dbReference>
<dbReference type="InterPro" id="IPR013324">
    <property type="entry name" value="RNA_pol_sigma_r3/r4-like"/>
</dbReference>
<reference evidence="8" key="1">
    <citation type="submission" date="2016-10" db="EMBL/GenBank/DDBJ databases">
        <title>Sequence of Gallionella enrichment culture.</title>
        <authorList>
            <person name="Poehlein A."/>
            <person name="Muehling M."/>
            <person name="Daniel R."/>
        </authorList>
    </citation>
    <scope>NUCLEOTIDE SEQUENCE</scope>
</reference>
<keyword evidence="3" id="KW-0238">DNA-binding</keyword>
<evidence type="ECO:0000256" key="3">
    <source>
        <dbReference type="ARBA" id="ARBA00023125"/>
    </source>
</evidence>
<dbReference type="CDD" id="cd06171">
    <property type="entry name" value="Sigma70_r4"/>
    <property type="match status" value="1"/>
</dbReference>
<name>A0A1J5QV13_9ZZZZ</name>
<evidence type="ECO:0000256" key="4">
    <source>
        <dbReference type="ARBA" id="ARBA00023163"/>
    </source>
</evidence>
<evidence type="ECO:0000256" key="1">
    <source>
        <dbReference type="ARBA" id="ARBA00023015"/>
    </source>
</evidence>
<dbReference type="EMBL" id="MLJW01000939">
    <property type="protein sequence ID" value="OIQ81323.1"/>
    <property type="molecule type" value="Genomic_DNA"/>
</dbReference>
<keyword evidence="1" id="KW-0805">Transcription regulation</keyword>
<dbReference type="PANTHER" id="PTHR30385">
    <property type="entry name" value="SIGMA FACTOR F FLAGELLAR"/>
    <property type="match status" value="1"/>
</dbReference>
<gene>
    <name evidence="8" type="primary">fliA_11</name>
    <name evidence="8" type="ORF">GALL_369060</name>
</gene>
<dbReference type="InterPro" id="IPR014284">
    <property type="entry name" value="RNA_pol_sigma-70_dom"/>
</dbReference>
<dbReference type="InterPro" id="IPR007630">
    <property type="entry name" value="RNA_pol_sigma70_r4"/>
</dbReference>
<proteinExistence type="predicted"/>
<protein>
    <submittedName>
        <fullName evidence="8">RNA polymerase sigma factor FliA</fullName>
    </submittedName>
</protein>
<dbReference type="SUPFAM" id="SSF88659">
    <property type="entry name" value="Sigma3 and sigma4 domains of RNA polymerase sigma factors"/>
    <property type="match status" value="2"/>
</dbReference>
<feature type="domain" description="RNA polymerase sigma-70 region 2" evidence="6">
    <location>
        <begin position="27"/>
        <end position="99"/>
    </location>
</feature>
<dbReference type="NCBIfam" id="TIGR02937">
    <property type="entry name" value="sigma70-ECF"/>
    <property type="match status" value="1"/>
</dbReference>
<evidence type="ECO:0000256" key="2">
    <source>
        <dbReference type="ARBA" id="ARBA00023082"/>
    </source>
</evidence>
<dbReference type="Gene3D" id="1.10.1740.10">
    <property type="match status" value="1"/>
</dbReference>
<accession>A0A1J5QV13</accession>
<feature type="domain" description="RNA polymerase sigma-70 region 4" evidence="7">
    <location>
        <begin position="193"/>
        <end position="242"/>
    </location>
</feature>
<dbReference type="InterPro" id="IPR007627">
    <property type="entry name" value="RNA_pol_sigma70_r2"/>
</dbReference>
<sequence length="303" mass="32251">MSLPELPSPLGVAGSVVGALEVSVEGLVHSHLPLVGYLVNELIVRLPGHVRRDDLSSAGMAALASAAVSFEPERGVPFARYATVRIRGALLDDLRSNDWVSRSVRARARARDGAVEQLSAVLGRVPTSAEIAAHLGVEVSEVDAGESDVHRAVVLSLQGFQDSDVIEAALPNTGETPEEVLLRRERVGYLRAAIAALPERLRLVVEKYFLDGQPMADIAAELGVGESRVSQLRAEALVLLREGMTASLDTDRATPVERPGGVVDRRRAAYVAAVAAHSDFRSRLTPLAEEGNGARQPGTRVTA</sequence>
<evidence type="ECO:0000259" key="7">
    <source>
        <dbReference type="Pfam" id="PF04545"/>
    </source>
</evidence>
<keyword evidence="2" id="KW-0731">Sigma factor</keyword>
<dbReference type="SUPFAM" id="SSF88946">
    <property type="entry name" value="Sigma2 domain of RNA polymerase sigma factors"/>
    <property type="match status" value="1"/>
</dbReference>
<keyword evidence="4" id="KW-0804">Transcription</keyword>
<dbReference type="InterPro" id="IPR013325">
    <property type="entry name" value="RNA_pol_sigma_r2"/>
</dbReference>
<dbReference type="GO" id="GO:0016987">
    <property type="term" value="F:sigma factor activity"/>
    <property type="evidence" value="ECO:0007669"/>
    <property type="project" value="UniProtKB-KW"/>
</dbReference>
<dbReference type="AlphaFoldDB" id="A0A1J5QV13"/>
<dbReference type="InterPro" id="IPR007624">
    <property type="entry name" value="RNA_pol_sigma70_r3"/>
</dbReference>
<dbReference type="Pfam" id="PF04545">
    <property type="entry name" value="Sigma70_r4"/>
    <property type="match status" value="1"/>
</dbReference>
<organism evidence="8">
    <name type="scientific">mine drainage metagenome</name>
    <dbReference type="NCBI Taxonomy" id="410659"/>
    <lineage>
        <taxon>unclassified sequences</taxon>
        <taxon>metagenomes</taxon>
        <taxon>ecological metagenomes</taxon>
    </lineage>
</organism>
<dbReference type="GO" id="GO:0003677">
    <property type="term" value="F:DNA binding"/>
    <property type="evidence" value="ECO:0007669"/>
    <property type="project" value="UniProtKB-KW"/>
</dbReference>
<dbReference type="Gene3D" id="1.20.140.160">
    <property type="match status" value="1"/>
</dbReference>
<comment type="caution">
    <text evidence="8">The sequence shown here is derived from an EMBL/GenBank/DDBJ whole genome shotgun (WGS) entry which is preliminary data.</text>
</comment>
<dbReference type="Pfam" id="PF04542">
    <property type="entry name" value="Sigma70_r2"/>
    <property type="match status" value="1"/>
</dbReference>
<evidence type="ECO:0000259" key="6">
    <source>
        <dbReference type="Pfam" id="PF04542"/>
    </source>
</evidence>
<feature type="domain" description="RNA polymerase sigma-70 region 3" evidence="5">
    <location>
        <begin position="114"/>
        <end position="179"/>
    </location>
</feature>
<dbReference type="Pfam" id="PF04539">
    <property type="entry name" value="Sigma70_r3"/>
    <property type="match status" value="1"/>
</dbReference>
<evidence type="ECO:0000313" key="8">
    <source>
        <dbReference type="EMBL" id="OIQ81323.1"/>
    </source>
</evidence>